<organism evidence="7 8">
    <name type="scientific">Paenibacillus mendelii</name>
    <dbReference type="NCBI Taxonomy" id="206163"/>
    <lineage>
        <taxon>Bacteria</taxon>
        <taxon>Bacillati</taxon>
        <taxon>Bacillota</taxon>
        <taxon>Bacilli</taxon>
        <taxon>Bacillales</taxon>
        <taxon>Paenibacillaceae</taxon>
        <taxon>Paenibacillus</taxon>
    </lineage>
</organism>
<keyword evidence="4" id="KW-0597">Phosphoprotein</keyword>
<dbReference type="Pfam" id="PF12833">
    <property type="entry name" value="HTH_18"/>
    <property type="match status" value="1"/>
</dbReference>
<evidence type="ECO:0000259" key="5">
    <source>
        <dbReference type="PROSITE" id="PS01124"/>
    </source>
</evidence>
<dbReference type="PANTHER" id="PTHR43280">
    <property type="entry name" value="ARAC-FAMILY TRANSCRIPTIONAL REGULATOR"/>
    <property type="match status" value="1"/>
</dbReference>
<dbReference type="PRINTS" id="PR00032">
    <property type="entry name" value="HTHARAC"/>
</dbReference>
<dbReference type="InterPro" id="IPR018060">
    <property type="entry name" value="HTH_AraC"/>
</dbReference>
<keyword evidence="3" id="KW-0804">Transcription</keyword>
<dbReference type="PROSITE" id="PS50110">
    <property type="entry name" value="RESPONSE_REGULATORY"/>
    <property type="match status" value="1"/>
</dbReference>
<dbReference type="Pfam" id="PF00072">
    <property type="entry name" value="Response_reg"/>
    <property type="match status" value="1"/>
</dbReference>
<keyword evidence="8" id="KW-1185">Reference proteome</keyword>
<comment type="caution">
    <text evidence="7">The sequence shown here is derived from an EMBL/GenBank/DDBJ whole genome shotgun (WGS) entry which is preliminary data.</text>
</comment>
<dbReference type="CDD" id="cd17536">
    <property type="entry name" value="REC_YesN-like"/>
    <property type="match status" value="1"/>
</dbReference>
<evidence type="ECO:0000256" key="1">
    <source>
        <dbReference type="ARBA" id="ARBA00023015"/>
    </source>
</evidence>
<dbReference type="InterPro" id="IPR011006">
    <property type="entry name" value="CheY-like_superfamily"/>
</dbReference>
<dbReference type="SUPFAM" id="SSF46689">
    <property type="entry name" value="Homeodomain-like"/>
    <property type="match status" value="2"/>
</dbReference>
<dbReference type="SMART" id="SM00448">
    <property type="entry name" value="REC"/>
    <property type="match status" value="1"/>
</dbReference>
<dbReference type="InterPro" id="IPR001789">
    <property type="entry name" value="Sig_transdc_resp-reg_receiver"/>
</dbReference>
<dbReference type="InterPro" id="IPR020449">
    <property type="entry name" value="Tscrpt_reg_AraC-type_HTH"/>
</dbReference>
<gene>
    <name evidence="7" type="ORF">ACFFJ8_14215</name>
</gene>
<dbReference type="Gene3D" id="3.40.50.2300">
    <property type="match status" value="1"/>
</dbReference>
<evidence type="ECO:0000256" key="4">
    <source>
        <dbReference type="PROSITE-ProRule" id="PRU00169"/>
    </source>
</evidence>
<feature type="domain" description="HTH araC/xylS-type" evidence="5">
    <location>
        <begin position="457"/>
        <end position="555"/>
    </location>
</feature>
<dbReference type="SMART" id="SM00342">
    <property type="entry name" value="HTH_ARAC"/>
    <property type="match status" value="1"/>
</dbReference>
<dbReference type="PANTHER" id="PTHR43280:SF28">
    <property type="entry name" value="HTH-TYPE TRANSCRIPTIONAL ACTIVATOR RHAS"/>
    <property type="match status" value="1"/>
</dbReference>
<dbReference type="Gene3D" id="1.10.10.60">
    <property type="entry name" value="Homeodomain-like"/>
    <property type="match status" value="2"/>
</dbReference>
<sequence length="559" mass="63668">MYRMLIVDDEPAIVDGLMQFFQDMEDLELDLCKAYSASEALDIVKKTKVDLIISDIRMPGRSGLQLIDDVLFYWPACRIILLTGYSDFEYAHKAIQKNVDSYILKTEGLEIIHEAVQTALTKIDDEYRAKTVLELAELKLAASESLLKKEYLEALLIGEEVDETWGRHGIESLSLQINSPEPLILIAARVDRLEEKVPNRIKSEVQWFIRNLLADRLPKQLRAEAIHLDRAESVWFLQPAQDADRFVEQGGSIDWRGIIDYTKGLLEPVQSSCREEFGVSVSFIVSRGPLQWEEISGEFERIKDVFKQYAVTGQPMAIVDLGTADDGAKREARELSGTSMTVMNNKLIALEKRLDAGDVSGAALLTSELVQQIKLDIACSYTIGMENYYRLILAFLSYMNGIQHSNSLEPELRMPSIPFLEAPTEWESVEERMLRLSESICRIKQEQLAKSENLIVERIHRFINDNLGGDLSLARIAEVVYFNPSYLSRFYKQLTGRNLSEYINETKSETAVRLLSQTQMKVSEIALKLGFESPSYFTSFFRKMIGTTPQDYRETACLK</sequence>
<proteinExistence type="predicted"/>
<accession>A0ABV6J9E8</accession>
<keyword evidence="1" id="KW-0805">Transcription regulation</keyword>
<protein>
    <submittedName>
        <fullName evidence="7">Response regulator</fullName>
    </submittedName>
</protein>
<evidence type="ECO:0000313" key="7">
    <source>
        <dbReference type="EMBL" id="MFC0392524.1"/>
    </source>
</evidence>
<evidence type="ECO:0000259" key="6">
    <source>
        <dbReference type="PROSITE" id="PS50110"/>
    </source>
</evidence>
<dbReference type="PROSITE" id="PS01124">
    <property type="entry name" value="HTH_ARAC_FAMILY_2"/>
    <property type="match status" value="1"/>
</dbReference>
<feature type="domain" description="Response regulatory" evidence="6">
    <location>
        <begin position="3"/>
        <end position="120"/>
    </location>
</feature>
<evidence type="ECO:0000256" key="2">
    <source>
        <dbReference type="ARBA" id="ARBA00023125"/>
    </source>
</evidence>
<reference evidence="7 8" key="1">
    <citation type="submission" date="2024-09" db="EMBL/GenBank/DDBJ databases">
        <authorList>
            <person name="Sun Q."/>
            <person name="Mori K."/>
        </authorList>
    </citation>
    <scope>NUCLEOTIDE SEQUENCE [LARGE SCALE GENOMIC DNA]</scope>
    <source>
        <strain evidence="7 8">CCM 4839</strain>
    </source>
</reference>
<keyword evidence="2" id="KW-0238">DNA-binding</keyword>
<dbReference type="RefSeq" id="WP_204819603.1">
    <property type="nucleotide sequence ID" value="NZ_JANHOF010000003.1"/>
</dbReference>
<feature type="modified residue" description="4-aspartylphosphate" evidence="4">
    <location>
        <position position="55"/>
    </location>
</feature>
<name>A0ABV6J9E8_9BACL</name>
<dbReference type="InterPro" id="IPR009057">
    <property type="entry name" value="Homeodomain-like_sf"/>
</dbReference>
<dbReference type="EMBL" id="JBHLVF010000017">
    <property type="protein sequence ID" value="MFC0392524.1"/>
    <property type="molecule type" value="Genomic_DNA"/>
</dbReference>
<dbReference type="SUPFAM" id="SSF52172">
    <property type="entry name" value="CheY-like"/>
    <property type="match status" value="1"/>
</dbReference>
<evidence type="ECO:0000256" key="3">
    <source>
        <dbReference type="ARBA" id="ARBA00023163"/>
    </source>
</evidence>
<evidence type="ECO:0000313" key="8">
    <source>
        <dbReference type="Proteomes" id="UP001589818"/>
    </source>
</evidence>
<dbReference type="Proteomes" id="UP001589818">
    <property type="component" value="Unassembled WGS sequence"/>
</dbReference>